<keyword evidence="2" id="KW-1185">Reference proteome</keyword>
<dbReference type="PATRIC" id="fig|56107.3.peg.7287"/>
<geneLocation type="plasmid" evidence="1 2">
    <name>pCYLST.02</name>
</geneLocation>
<accession>K9X8V6</accession>
<dbReference type="HOGENOM" id="CLU_167434_0_0_3"/>
<dbReference type="eggNOG" id="ENOG50347SQ">
    <property type="taxonomic scope" value="Bacteria"/>
</dbReference>
<gene>
    <name evidence="1" type="ORF">Cylst_6274</name>
</gene>
<dbReference type="AlphaFoldDB" id="K9X8V6"/>
<proteinExistence type="predicted"/>
<protein>
    <submittedName>
        <fullName evidence="1">Uncharacterized protein</fullName>
    </submittedName>
</protein>
<organism evidence="1 2">
    <name type="scientific">Cylindrospermum stagnale PCC 7417</name>
    <dbReference type="NCBI Taxonomy" id="56107"/>
    <lineage>
        <taxon>Bacteria</taxon>
        <taxon>Bacillati</taxon>
        <taxon>Cyanobacteriota</taxon>
        <taxon>Cyanophyceae</taxon>
        <taxon>Nostocales</taxon>
        <taxon>Nostocaceae</taxon>
        <taxon>Cylindrospermum</taxon>
    </lineage>
</organism>
<reference evidence="1 2" key="1">
    <citation type="submission" date="2012-06" db="EMBL/GenBank/DDBJ databases">
        <title>Finished plasmid 2 of genome of Cylindrospermum stagnale PCC 7417.</title>
        <authorList>
            <consortium name="US DOE Joint Genome Institute"/>
            <person name="Gugger M."/>
            <person name="Coursin T."/>
            <person name="Rippka R."/>
            <person name="Tandeau De Marsac N."/>
            <person name="Huntemann M."/>
            <person name="Wei C.-L."/>
            <person name="Han J."/>
            <person name="Detter J.C."/>
            <person name="Han C."/>
            <person name="Tapia R."/>
            <person name="Davenport K."/>
            <person name="Daligault H."/>
            <person name="Erkkila T."/>
            <person name="Gu W."/>
            <person name="Munk A.C.C."/>
            <person name="Teshima H."/>
            <person name="Xu Y."/>
            <person name="Chain P."/>
            <person name="Chen A."/>
            <person name="Krypides N."/>
            <person name="Mavromatis K."/>
            <person name="Markowitz V."/>
            <person name="Szeto E."/>
            <person name="Ivanova N."/>
            <person name="Mikhailova N."/>
            <person name="Ovchinnikova G."/>
            <person name="Pagani I."/>
            <person name="Pati A."/>
            <person name="Goodwin L."/>
            <person name="Peters L."/>
            <person name="Pitluck S."/>
            <person name="Woyke T."/>
            <person name="Kerfeld C."/>
        </authorList>
    </citation>
    <scope>NUCLEOTIDE SEQUENCE [LARGE SCALE GENOMIC DNA]</scope>
    <source>
        <strain evidence="1 2">PCC 7417</strain>
        <plasmid evidence="2">Plasmid pCYLST.02</plasmid>
    </source>
</reference>
<dbReference type="EMBL" id="CP003644">
    <property type="protein sequence ID" value="AFZ28511.1"/>
    <property type="molecule type" value="Genomic_DNA"/>
</dbReference>
<evidence type="ECO:0000313" key="1">
    <source>
        <dbReference type="EMBL" id="AFZ28511.1"/>
    </source>
</evidence>
<evidence type="ECO:0000313" key="2">
    <source>
        <dbReference type="Proteomes" id="UP000010475"/>
    </source>
</evidence>
<dbReference type="KEGG" id="csg:Cylst_6274"/>
<sequence length="118" mass="13829">MRLVKYKKLYNFSKNLCSDSSEPVCVQVFKIQRDMKLIKKSERLLQEAKTTIEEAKEQNFQPDIINVEEPAVEEQPELDVENKEPNYIPVRDNPVTLSVGKTGWQVSDIWKDIRLDNF</sequence>
<dbReference type="Proteomes" id="UP000010475">
    <property type="component" value="Plasmid pCYLST.02"/>
</dbReference>
<name>K9X8V6_9NOST</name>
<keyword evidence="1" id="KW-0614">Plasmid</keyword>